<sequence length="128" mass="14568">RVEKLRGKWSIRTDWGMITVTLRPLRIGYSSRKGTPDEILIVGMSFSLLGEEMFLQVPVLLEMEEGGGLPASLEDAVKFVTRMLSGEEEDIYYKYLEVPMLVVGKARRSKVIDLPLRSKIRIKEIPSL</sequence>
<gene>
    <name evidence="1" type="ORF">S01H1_63612</name>
</gene>
<feature type="non-terminal residue" evidence="1">
    <location>
        <position position="1"/>
    </location>
</feature>
<dbReference type="EMBL" id="BARS01041881">
    <property type="protein sequence ID" value="GAG37011.1"/>
    <property type="molecule type" value="Genomic_DNA"/>
</dbReference>
<comment type="caution">
    <text evidence="1">The sequence shown here is derived from an EMBL/GenBank/DDBJ whole genome shotgun (WGS) entry which is preliminary data.</text>
</comment>
<organism evidence="1">
    <name type="scientific">marine sediment metagenome</name>
    <dbReference type="NCBI Taxonomy" id="412755"/>
    <lineage>
        <taxon>unclassified sequences</taxon>
        <taxon>metagenomes</taxon>
        <taxon>ecological metagenomes</taxon>
    </lineage>
</organism>
<reference evidence="1" key="1">
    <citation type="journal article" date="2014" name="Front. Microbiol.">
        <title>High frequency of phylogenetically diverse reductive dehalogenase-homologous genes in deep subseafloor sedimentary metagenomes.</title>
        <authorList>
            <person name="Kawai M."/>
            <person name="Futagami T."/>
            <person name="Toyoda A."/>
            <person name="Takaki Y."/>
            <person name="Nishi S."/>
            <person name="Hori S."/>
            <person name="Arai W."/>
            <person name="Tsubouchi T."/>
            <person name="Morono Y."/>
            <person name="Uchiyama I."/>
            <person name="Ito T."/>
            <person name="Fujiyama A."/>
            <person name="Inagaki F."/>
            <person name="Takami H."/>
        </authorList>
    </citation>
    <scope>NUCLEOTIDE SEQUENCE</scope>
    <source>
        <strain evidence="1">Expedition CK06-06</strain>
    </source>
</reference>
<protein>
    <submittedName>
        <fullName evidence="1">Uncharacterized protein</fullName>
    </submittedName>
</protein>
<name>X0YJT5_9ZZZZ</name>
<proteinExistence type="predicted"/>
<evidence type="ECO:0000313" key="1">
    <source>
        <dbReference type="EMBL" id="GAG37011.1"/>
    </source>
</evidence>
<dbReference type="AlphaFoldDB" id="X0YJT5"/>
<accession>X0YJT5</accession>